<protein>
    <submittedName>
        <fullName evidence="1">Uncharacterized protein</fullName>
    </submittedName>
</protein>
<evidence type="ECO:0000313" key="2">
    <source>
        <dbReference type="Proteomes" id="UP000009888"/>
    </source>
</evidence>
<dbReference type="EMBL" id="AGWL01000005">
    <property type="protein sequence ID" value="EKU95333.1"/>
    <property type="molecule type" value="Genomic_DNA"/>
</dbReference>
<name>K9EFC0_9ACTO</name>
<dbReference type="HOGENOM" id="CLU_3072965_0_0_11"/>
<proteinExistence type="predicted"/>
<organism evidence="1 2">
    <name type="scientific">Actinobaculum massiliense ACS-171-V-Col2</name>
    <dbReference type="NCBI Taxonomy" id="883066"/>
    <lineage>
        <taxon>Bacteria</taxon>
        <taxon>Bacillati</taxon>
        <taxon>Actinomycetota</taxon>
        <taxon>Actinomycetes</taxon>
        <taxon>Actinomycetales</taxon>
        <taxon>Actinomycetaceae</taxon>
        <taxon>Actinobaculum</taxon>
    </lineage>
</organism>
<evidence type="ECO:0000313" key="1">
    <source>
        <dbReference type="EMBL" id="EKU95333.1"/>
    </source>
</evidence>
<dbReference type="Proteomes" id="UP000009888">
    <property type="component" value="Unassembled WGS sequence"/>
</dbReference>
<sequence>GKDTIAVQRGNKFFVKNSLQGGKADIAFAYGDSADFAWIADFGKGVGIAISR</sequence>
<dbReference type="AlphaFoldDB" id="K9EFC0"/>
<reference evidence="1 2" key="1">
    <citation type="submission" date="2012-09" db="EMBL/GenBank/DDBJ databases">
        <title>The Genome Sequence of Actinobaculum massiliae ACS-171-V-COL2.</title>
        <authorList>
            <consortium name="The Broad Institute Genome Sequencing Platform"/>
            <person name="Earl A."/>
            <person name="Ward D."/>
            <person name="Feldgarden M."/>
            <person name="Gevers D."/>
            <person name="Saerens B."/>
            <person name="Vaneechoutte M."/>
            <person name="Walker B."/>
            <person name="Young S.K."/>
            <person name="Zeng Q."/>
            <person name="Gargeya S."/>
            <person name="Fitzgerald M."/>
            <person name="Haas B."/>
            <person name="Abouelleil A."/>
            <person name="Alvarado L."/>
            <person name="Arachchi H.M."/>
            <person name="Berlin A."/>
            <person name="Chapman S.B."/>
            <person name="Goldberg J."/>
            <person name="Griggs A."/>
            <person name="Gujja S."/>
            <person name="Hansen M."/>
            <person name="Howarth C."/>
            <person name="Imamovic A."/>
            <person name="Larimer J."/>
            <person name="McCowen C."/>
            <person name="Montmayeur A."/>
            <person name="Murphy C."/>
            <person name="Neiman D."/>
            <person name="Pearson M."/>
            <person name="Priest M."/>
            <person name="Roberts A."/>
            <person name="Saif S."/>
            <person name="Shea T."/>
            <person name="Sisk P."/>
            <person name="Sykes S."/>
            <person name="Wortman J."/>
            <person name="Nusbaum C."/>
            <person name="Birren B."/>
        </authorList>
    </citation>
    <scope>NUCLEOTIDE SEQUENCE [LARGE SCALE GENOMIC DNA]</scope>
    <source>
        <strain evidence="2">ACS-171-V-Col2</strain>
    </source>
</reference>
<keyword evidence="2" id="KW-1185">Reference proteome</keyword>
<gene>
    <name evidence="1" type="ORF">HMPREF9233_01094</name>
</gene>
<comment type="caution">
    <text evidence="1">The sequence shown here is derived from an EMBL/GenBank/DDBJ whole genome shotgun (WGS) entry which is preliminary data.</text>
</comment>
<feature type="non-terminal residue" evidence="1">
    <location>
        <position position="1"/>
    </location>
</feature>
<accession>K9EFC0</accession>